<dbReference type="Gene3D" id="3.30.420.40">
    <property type="match status" value="2"/>
</dbReference>
<evidence type="ECO:0000259" key="2">
    <source>
        <dbReference type="Pfam" id="PF02543"/>
    </source>
</evidence>
<dbReference type="Pfam" id="PF16861">
    <property type="entry name" value="Carbam_trans_C"/>
    <property type="match status" value="1"/>
</dbReference>
<sequence>MLAEHNLTPDDIDEVALANLTPFKPRNREQTIAAFREAGQWKGRVKEWLRHSPIFAAEQKRRREARIRAYVELGFPEKKLKTYEHHSCHAATAYHGSGFYDKPVLVITVDGAGDGLCCTIGVGTDGAIKRLYSVDWSHSIGMVYGLVTYMTGMVPDEHEYKLMGMAPYASPAAAKRICEKMCALFEWDESGKPVWRRRAGVPHVMHMQKTLEAIFFEERFDAMMAGAQLFVEHMMCELARRAIAQTGIRDLVCSGGVFMNVKANKMILELDEVDSLYIFPSCGDETNAIGAAYQAVAQRRGGKSVAPLKGFYLGPEWSEATIAEALKPLQDEGFATVEKPADINAAVVECLTNGEVVARFAGREEFGARSLGNRAILADPRNSSIIQTINKMIKSRDFWMPFASSLQAESESDYLINAKGTPAPYMILSFDTTELGANSLSAGVHPYDKTVRPQVVTREGNPDYWALIDLFRSKTGVGALLNTSLNLHGLPLVHSPADAIEVLRRSGLVRLQIGPFLVTKNV</sequence>
<evidence type="ECO:0000259" key="3">
    <source>
        <dbReference type="Pfam" id="PF16861"/>
    </source>
</evidence>
<name>A0A7W9WU43_9BURK</name>
<dbReference type="InterPro" id="IPR038152">
    <property type="entry name" value="Carbam_trans_C_sf"/>
</dbReference>
<evidence type="ECO:0000313" key="5">
    <source>
        <dbReference type="Proteomes" id="UP000571554"/>
    </source>
</evidence>
<gene>
    <name evidence="4" type="ORF">F4827_003816</name>
</gene>
<dbReference type="EMBL" id="JACHBW010000010">
    <property type="protein sequence ID" value="MBB6103961.1"/>
    <property type="molecule type" value="Genomic_DNA"/>
</dbReference>
<evidence type="ECO:0000313" key="4">
    <source>
        <dbReference type="EMBL" id="MBB6103961.1"/>
    </source>
</evidence>
<comment type="caution">
    <text evidence="4">The sequence shown here is derived from an EMBL/GenBank/DDBJ whole genome shotgun (WGS) entry which is preliminary data.</text>
</comment>
<reference evidence="4 5" key="1">
    <citation type="submission" date="2020-08" db="EMBL/GenBank/DDBJ databases">
        <title>Above-ground endophytic microbial communities from plants in different locations in the United States.</title>
        <authorList>
            <person name="Frank C."/>
        </authorList>
    </citation>
    <scope>NUCLEOTIDE SEQUENCE [LARGE SCALE GENOMIC DNA]</scope>
    <source>
        <strain evidence="4 5">WP4_2_2</strain>
    </source>
</reference>
<dbReference type="Gene3D" id="3.90.870.20">
    <property type="entry name" value="Carbamoyltransferase, C-terminal domain"/>
    <property type="match status" value="1"/>
</dbReference>
<dbReference type="GO" id="GO:0016740">
    <property type="term" value="F:transferase activity"/>
    <property type="evidence" value="ECO:0007669"/>
    <property type="project" value="UniProtKB-KW"/>
</dbReference>
<dbReference type="InterPro" id="IPR043129">
    <property type="entry name" value="ATPase_NBD"/>
</dbReference>
<proteinExistence type="inferred from homology"/>
<dbReference type="AlphaFoldDB" id="A0A7W9WU43"/>
<dbReference type="Pfam" id="PF02543">
    <property type="entry name" value="Carbam_trans_N"/>
    <property type="match status" value="1"/>
</dbReference>
<dbReference type="CDD" id="cd24100">
    <property type="entry name" value="ASKHA_NBD_MJ1051-like_N"/>
    <property type="match status" value="1"/>
</dbReference>
<dbReference type="InterPro" id="IPR003696">
    <property type="entry name" value="Carbtransf_dom"/>
</dbReference>
<keyword evidence="4" id="KW-0808">Transferase</keyword>
<feature type="domain" description="Carbamoyltransferase" evidence="2">
    <location>
        <begin position="78"/>
        <end position="292"/>
    </location>
</feature>
<evidence type="ECO:0000256" key="1">
    <source>
        <dbReference type="ARBA" id="ARBA00006129"/>
    </source>
</evidence>
<organism evidence="4 5">
    <name type="scientific">Paraburkholderia bannensis</name>
    <dbReference type="NCBI Taxonomy" id="765414"/>
    <lineage>
        <taxon>Bacteria</taxon>
        <taxon>Pseudomonadati</taxon>
        <taxon>Pseudomonadota</taxon>
        <taxon>Betaproteobacteria</taxon>
        <taxon>Burkholderiales</taxon>
        <taxon>Burkholderiaceae</taxon>
        <taxon>Paraburkholderia</taxon>
    </lineage>
</organism>
<protein>
    <submittedName>
        <fullName evidence="4">Carbamoyltransferase</fullName>
        <ecNumber evidence="4">2.1.3.-</ecNumber>
    </submittedName>
</protein>
<comment type="similarity">
    <text evidence="1">Belongs to the NodU/CmcH family.</text>
</comment>
<dbReference type="Proteomes" id="UP000571554">
    <property type="component" value="Unassembled WGS sequence"/>
</dbReference>
<feature type="domain" description="Carbamoyltransferase C-terminal" evidence="3">
    <location>
        <begin position="349"/>
        <end position="520"/>
    </location>
</feature>
<accession>A0A7W9WU43</accession>
<dbReference type="SUPFAM" id="SSF53067">
    <property type="entry name" value="Actin-like ATPase domain"/>
    <property type="match status" value="1"/>
</dbReference>
<dbReference type="PANTHER" id="PTHR34847">
    <property type="entry name" value="NODULATION PROTEIN U"/>
    <property type="match status" value="1"/>
</dbReference>
<keyword evidence="5" id="KW-1185">Reference proteome</keyword>
<dbReference type="InterPro" id="IPR031730">
    <property type="entry name" value="Carbam_trans_C"/>
</dbReference>
<dbReference type="PANTHER" id="PTHR34847:SF1">
    <property type="entry name" value="NODULATION PROTEIN U"/>
    <property type="match status" value="1"/>
</dbReference>
<dbReference type="EC" id="2.1.3.-" evidence="4"/>
<dbReference type="InterPro" id="IPR051338">
    <property type="entry name" value="NodU/CmcH_Carbamoyltrnsfr"/>
</dbReference>